<name>A0ABX7X786_9GAMM</name>
<evidence type="ECO:0008006" key="3">
    <source>
        <dbReference type="Google" id="ProtNLM"/>
    </source>
</evidence>
<gene>
    <name evidence="1" type="ORF">J8380_03725</name>
</gene>
<protein>
    <recommendedName>
        <fullName evidence="3">Lipoprotein</fullName>
    </recommendedName>
</protein>
<proteinExistence type="predicted"/>
<evidence type="ECO:0000313" key="2">
    <source>
        <dbReference type="Proteomes" id="UP000672027"/>
    </source>
</evidence>
<evidence type="ECO:0000313" key="1">
    <source>
        <dbReference type="EMBL" id="QTR50688.1"/>
    </source>
</evidence>
<keyword evidence="2" id="KW-1185">Reference proteome</keyword>
<dbReference type="PROSITE" id="PS51257">
    <property type="entry name" value="PROKAR_LIPOPROTEIN"/>
    <property type="match status" value="1"/>
</dbReference>
<reference evidence="1 2" key="1">
    <citation type="submission" date="2021-04" db="EMBL/GenBank/DDBJ databases">
        <title>Genomics, taxonomy and metabolism of representatives of sulfur bacteria of the genus Thiothrix: Thiothrix fructosivorans QT, Thiothrix unzii A1T and three new species, Thiothrix subterranea sp. nov., Thiothrix litoralis sp. nov. and 'Candidatus Thiothrix anitrata' sp. nov.</title>
        <authorList>
            <person name="Ravin N.V."/>
            <person name="Smolyakov D."/>
            <person name="Rudenko T.S."/>
            <person name="Mardanov A.V."/>
            <person name="Beletsky A.V."/>
            <person name="Markov N.D."/>
            <person name="Fomenkov A.I."/>
            <person name="Roberts R.J."/>
            <person name="Karnachuk O.V."/>
            <person name="Novikov A."/>
            <person name="Grabovich M.Y."/>
        </authorList>
    </citation>
    <scope>NUCLEOTIDE SEQUENCE [LARGE SCALE GENOMIC DNA]</scope>
    <source>
        <strain evidence="1 2">A52</strain>
    </source>
</reference>
<dbReference type="RefSeq" id="WP_210228441.1">
    <property type="nucleotide sequence ID" value="NZ_CP072800.1"/>
</dbReference>
<organism evidence="1 2">
    <name type="scientific">Candidatus Thiothrix anitrata</name>
    <dbReference type="NCBI Taxonomy" id="2823902"/>
    <lineage>
        <taxon>Bacteria</taxon>
        <taxon>Pseudomonadati</taxon>
        <taxon>Pseudomonadota</taxon>
        <taxon>Gammaproteobacteria</taxon>
        <taxon>Thiotrichales</taxon>
        <taxon>Thiotrichaceae</taxon>
        <taxon>Thiothrix</taxon>
    </lineage>
</organism>
<accession>A0ABX7X786</accession>
<dbReference type="EMBL" id="CP072800">
    <property type="protein sequence ID" value="QTR50688.1"/>
    <property type="molecule type" value="Genomic_DNA"/>
</dbReference>
<sequence length="265" mass="29836">MKHLQLKMTALAMFVIAGCAETPVISDAQADYRDISRPVLAVDMRVDGDNSGAAREFPVNANPRHYRAYVQATPNERYRLRVTNNSGERVGVVIAVDGRNIISGKQSNLRNDERMYILEPYASGTYEGWRSGQNRTNRFFFTQATNSYAAAWGDSSALGVIALAAYAEKPRRPPPRETHRMEVAPAAAPMMRPSPGTGYGESTWSPSNTVDFMPVKHPMNKLFLKYEWRETLCEKRILPECRMHQPSGNRFWPENGGYAPPPPRR</sequence>
<dbReference type="Proteomes" id="UP000672027">
    <property type="component" value="Chromosome"/>
</dbReference>